<evidence type="ECO:0008006" key="3">
    <source>
        <dbReference type="Google" id="ProtNLM"/>
    </source>
</evidence>
<dbReference type="Proteomes" id="UP000244441">
    <property type="component" value="Chromosome"/>
</dbReference>
<evidence type="ECO:0000313" key="2">
    <source>
        <dbReference type="Proteomes" id="UP000244441"/>
    </source>
</evidence>
<name>A0A2S0VNZ7_9ALTE</name>
<protein>
    <recommendedName>
        <fullName evidence="3">Exo-alpha-sialidase</fullName>
    </recommendedName>
</protein>
<accession>A0A2S0VNZ7</accession>
<keyword evidence="2" id="KW-1185">Reference proteome</keyword>
<dbReference type="RefSeq" id="WP_108601884.1">
    <property type="nucleotide sequence ID" value="NZ_CP026604.1"/>
</dbReference>
<dbReference type="SUPFAM" id="SSF75005">
    <property type="entry name" value="Arabinanase/levansucrase/invertase"/>
    <property type="match status" value="1"/>
</dbReference>
<dbReference type="AlphaFoldDB" id="A0A2S0VNZ7"/>
<proteinExistence type="predicted"/>
<reference evidence="1 2" key="1">
    <citation type="submission" date="2018-01" db="EMBL/GenBank/DDBJ databases">
        <title>Genome sequence of a Cantenovulum-like bacteria.</title>
        <authorList>
            <person name="Tan W.R."/>
            <person name="Lau N.-S."/>
            <person name="Go F."/>
            <person name="Amirul A.-A.A."/>
        </authorList>
    </citation>
    <scope>NUCLEOTIDE SEQUENCE [LARGE SCALE GENOMIC DNA]</scope>
    <source>
        <strain evidence="1 2">CCB-QB4</strain>
    </source>
</reference>
<evidence type="ECO:0000313" key="1">
    <source>
        <dbReference type="EMBL" id="AWB65810.1"/>
    </source>
</evidence>
<dbReference type="KEGG" id="cate:C2869_04860"/>
<dbReference type="InterPro" id="IPR023296">
    <property type="entry name" value="Glyco_hydro_beta-prop_sf"/>
</dbReference>
<organism evidence="1 2">
    <name type="scientific">Saccharobesus litoralis</name>
    <dbReference type="NCBI Taxonomy" id="2172099"/>
    <lineage>
        <taxon>Bacteria</taxon>
        <taxon>Pseudomonadati</taxon>
        <taxon>Pseudomonadota</taxon>
        <taxon>Gammaproteobacteria</taxon>
        <taxon>Alteromonadales</taxon>
        <taxon>Alteromonadaceae</taxon>
        <taxon>Saccharobesus</taxon>
    </lineage>
</organism>
<gene>
    <name evidence="1" type="ORF">C2869_04860</name>
</gene>
<dbReference type="OrthoDB" id="20875at2"/>
<dbReference type="Gene3D" id="2.120.10.10">
    <property type="match status" value="1"/>
</dbReference>
<dbReference type="EMBL" id="CP026604">
    <property type="protein sequence ID" value="AWB65810.1"/>
    <property type="molecule type" value="Genomic_DNA"/>
</dbReference>
<sequence>MQLISTKAISPFNQKHCAFTDLTCYAGRYFVCYRQAANHVSKDGEIIIQVSDDLVVWQTASVVRAVNTDLRDPKLSIDGQGRLILLYYRKQFAEDGRNIYNLPAVRFSSDGLSWSSERQLCDNNWWLWRLSYHPTKKNFALGVAYKRAENRVKLYAGDPLRQFECIEPDLFSQDRYGKGYPNESDIQFLADGTALCLLRRDADTGSVQLGTASAPYKKWQWLDLGYYLGGPTLLQLQDGRLIVGARIWSKKGGPKTALFELKLTKNNLAEYFASLDLLLVLPSAGDNSYPSLLERQGHLYVSYYSQHLSLQCRVYISKIKL</sequence>